<gene>
    <name evidence="2" type="ORF">GWK47_011957</name>
</gene>
<name>A0A8J4Y1L5_CHIOP</name>
<comment type="caution">
    <text evidence="2">The sequence shown here is derived from an EMBL/GenBank/DDBJ whole genome shotgun (WGS) entry which is preliminary data.</text>
</comment>
<evidence type="ECO:0000256" key="1">
    <source>
        <dbReference type="SAM" id="MobiDB-lite"/>
    </source>
</evidence>
<feature type="region of interest" description="Disordered" evidence="1">
    <location>
        <begin position="102"/>
        <end position="131"/>
    </location>
</feature>
<feature type="region of interest" description="Disordered" evidence="1">
    <location>
        <begin position="1"/>
        <end position="46"/>
    </location>
</feature>
<proteinExistence type="predicted"/>
<accession>A0A8J4Y1L5</accession>
<protein>
    <submittedName>
        <fullName evidence="2">Uncharacterized protein</fullName>
    </submittedName>
</protein>
<dbReference type="AlphaFoldDB" id="A0A8J4Y1L5"/>
<reference evidence="2" key="1">
    <citation type="submission" date="2020-07" db="EMBL/GenBank/DDBJ databases">
        <title>The High-quality genome of the commercially important snow crab, Chionoecetes opilio.</title>
        <authorList>
            <person name="Jeong J.-H."/>
            <person name="Ryu S."/>
        </authorList>
    </citation>
    <scope>NUCLEOTIDE SEQUENCE</scope>
    <source>
        <strain evidence="2">MADBK_172401_WGS</strain>
        <tissue evidence="2">Digestive gland</tissue>
    </source>
</reference>
<evidence type="ECO:0000313" key="3">
    <source>
        <dbReference type="Proteomes" id="UP000770661"/>
    </source>
</evidence>
<dbReference type="Proteomes" id="UP000770661">
    <property type="component" value="Unassembled WGS sequence"/>
</dbReference>
<sequence>MQGFERMRFGAEGAFSGPGPGPPPPGRRRPPPIFRTLPYPRCSDRWRSGDGGVAARGDQLLTPSRHVPYTAVGALGRKCCGGSPTVGGDLGIPQRQLQVSPRAAPTFRGHMRPGEPSPWGLRGAPSTTECI</sequence>
<keyword evidence="3" id="KW-1185">Reference proteome</keyword>
<organism evidence="2 3">
    <name type="scientific">Chionoecetes opilio</name>
    <name type="common">Atlantic snow crab</name>
    <name type="synonym">Cancer opilio</name>
    <dbReference type="NCBI Taxonomy" id="41210"/>
    <lineage>
        <taxon>Eukaryota</taxon>
        <taxon>Metazoa</taxon>
        <taxon>Ecdysozoa</taxon>
        <taxon>Arthropoda</taxon>
        <taxon>Crustacea</taxon>
        <taxon>Multicrustacea</taxon>
        <taxon>Malacostraca</taxon>
        <taxon>Eumalacostraca</taxon>
        <taxon>Eucarida</taxon>
        <taxon>Decapoda</taxon>
        <taxon>Pleocyemata</taxon>
        <taxon>Brachyura</taxon>
        <taxon>Eubrachyura</taxon>
        <taxon>Majoidea</taxon>
        <taxon>Majidae</taxon>
        <taxon>Chionoecetes</taxon>
    </lineage>
</organism>
<evidence type="ECO:0000313" key="2">
    <source>
        <dbReference type="EMBL" id="KAG0715424.1"/>
    </source>
</evidence>
<dbReference type="EMBL" id="JACEEZ010019707">
    <property type="protein sequence ID" value="KAG0715424.1"/>
    <property type="molecule type" value="Genomic_DNA"/>
</dbReference>